<feature type="transmembrane region" description="Helical" evidence="2">
    <location>
        <begin position="228"/>
        <end position="248"/>
    </location>
</feature>
<feature type="region of interest" description="Disordered" evidence="1">
    <location>
        <begin position="1"/>
        <end position="224"/>
    </location>
</feature>
<dbReference type="AlphaFoldDB" id="A0A409YZ34"/>
<keyword evidence="2" id="KW-0812">Transmembrane</keyword>
<organism evidence="3 4">
    <name type="scientific">Panaeolus cyanescens</name>
    <dbReference type="NCBI Taxonomy" id="181874"/>
    <lineage>
        <taxon>Eukaryota</taxon>
        <taxon>Fungi</taxon>
        <taxon>Dikarya</taxon>
        <taxon>Basidiomycota</taxon>
        <taxon>Agaricomycotina</taxon>
        <taxon>Agaricomycetes</taxon>
        <taxon>Agaricomycetidae</taxon>
        <taxon>Agaricales</taxon>
        <taxon>Agaricineae</taxon>
        <taxon>Galeropsidaceae</taxon>
        <taxon>Panaeolus</taxon>
    </lineage>
</organism>
<feature type="compositionally biased region" description="Acidic residues" evidence="1">
    <location>
        <begin position="125"/>
        <end position="138"/>
    </location>
</feature>
<gene>
    <name evidence="3" type="ORF">CVT24_001127</name>
</gene>
<sequence>MTSKTTTPPSLLPTSTSTTTPHPHTLGLRKRTTTGIRVLERAHSLSNLSSLSGLSGLRHGDRDEYKFKMRGNKDDEREGGEDPLDYDVDYDVDENEVEGEGEGTGSESSQSGESKDVEYEMRSGEDEEEEDKGEDEDEDRRVEKPEDAEYRESKRWNNEKTRLSPVSASKAKAKSRPPRPSVDTSYANATKERDRERDSKDRERVRDNRSQPQRRGSQPSPMSPTSRAWYEFDLAVVVALVSPIGNWLTGGDHIKNLLLIVLLIFYLHQIIEGEFTLLFYL</sequence>
<feature type="compositionally biased region" description="Low complexity" evidence="1">
    <location>
        <begin position="1"/>
        <end position="26"/>
    </location>
</feature>
<comment type="caution">
    <text evidence="3">The sequence shown here is derived from an EMBL/GenBank/DDBJ whole genome shotgun (WGS) entry which is preliminary data.</text>
</comment>
<feature type="compositionally biased region" description="Acidic residues" evidence="1">
    <location>
        <begin position="77"/>
        <end position="101"/>
    </location>
</feature>
<reference evidence="3 4" key="1">
    <citation type="journal article" date="2018" name="Evol. Lett.">
        <title>Horizontal gene cluster transfer increased hallucinogenic mushroom diversity.</title>
        <authorList>
            <person name="Reynolds H.T."/>
            <person name="Vijayakumar V."/>
            <person name="Gluck-Thaler E."/>
            <person name="Korotkin H.B."/>
            <person name="Matheny P.B."/>
            <person name="Slot J.C."/>
        </authorList>
    </citation>
    <scope>NUCLEOTIDE SEQUENCE [LARGE SCALE GENOMIC DNA]</scope>
    <source>
        <strain evidence="3 4">2629</strain>
    </source>
</reference>
<dbReference type="EMBL" id="NHTK01000031">
    <property type="protein sequence ID" value="PPR08285.1"/>
    <property type="molecule type" value="Genomic_DNA"/>
</dbReference>
<feature type="compositionally biased region" description="Polar residues" evidence="1">
    <location>
        <begin position="210"/>
        <end position="224"/>
    </location>
</feature>
<keyword evidence="4" id="KW-1185">Reference proteome</keyword>
<feature type="compositionally biased region" description="Basic and acidic residues" evidence="1">
    <location>
        <begin position="58"/>
        <end position="76"/>
    </location>
</feature>
<evidence type="ECO:0000313" key="3">
    <source>
        <dbReference type="EMBL" id="PPR08285.1"/>
    </source>
</evidence>
<dbReference type="Proteomes" id="UP000284842">
    <property type="component" value="Unassembled WGS sequence"/>
</dbReference>
<keyword evidence="2" id="KW-1133">Transmembrane helix</keyword>
<evidence type="ECO:0000256" key="1">
    <source>
        <dbReference type="SAM" id="MobiDB-lite"/>
    </source>
</evidence>
<protein>
    <submittedName>
        <fullName evidence="3">Uncharacterized protein</fullName>
    </submittedName>
</protein>
<feature type="compositionally biased region" description="Basic and acidic residues" evidence="1">
    <location>
        <begin position="190"/>
        <end position="209"/>
    </location>
</feature>
<name>A0A409YZ34_9AGAR</name>
<dbReference type="InParanoid" id="A0A409YZ34"/>
<feature type="transmembrane region" description="Helical" evidence="2">
    <location>
        <begin position="257"/>
        <end position="280"/>
    </location>
</feature>
<proteinExistence type="predicted"/>
<keyword evidence="2" id="KW-0472">Membrane</keyword>
<accession>A0A409YZ34</accession>
<feature type="compositionally biased region" description="Basic and acidic residues" evidence="1">
    <location>
        <begin position="113"/>
        <end position="124"/>
    </location>
</feature>
<dbReference type="OrthoDB" id="10263751at2759"/>
<feature type="compositionally biased region" description="Basic and acidic residues" evidence="1">
    <location>
        <begin position="139"/>
        <end position="162"/>
    </location>
</feature>
<evidence type="ECO:0000313" key="4">
    <source>
        <dbReference type="Proteomes" id="UP000284842"/>
    </source>
</evidence>
<feature type="compositionally biased region" description="Low complexity" evidence="1">
    <location>
        <begin position="44"/>
        <end position="57"/>
    </location>
</feature>
<evidence type="ECO:0000256" key="2">
    <source>
        <dbReference type="SAM" id="Phobius"/>
    </source>
</evidence>
<dbReference type="STRING" id="181874.A0A409YZ34"/>